<dbReference type="EMBL" id="PVZS01000008">
    <property type="protein sequence ID" value="PSC05443.1"/>
    <property type="molecule type" value="Genomic_DNA"/>
</dbReference>
<feature type="transmembrane region" description="Helical" evidence="1">
    <location>
        <begin position="12"/>
        <end position="30"/>
    </location>
</feature>
<evidence type="ECO:0000313" key="4">
    <source>
        <dbReference type="Proteomes" id="UP000239772"/>
    </source>
</evidence>
<dbReference type="RefSeq" id="WP_106336486.1">
    <property type="nucleotide sequence ID" value="NZ_PVZS01000008.1"/>
</dbReference>
<keyword evidence="1" id="KW-1133">Transmembrane helix</keyword>
<feature type="transmembrane region" description="Helical" evidence="1">
    <location>
        <begin position="42"/>
        <end position="60"/>
    </location>
</feature>
<accession>A0A2T1HUU9</accession>
<evidence type="ECO:0000259" key="2">
    <source>
        <dbReference type="Pfam" id="PF03779"/>
    </source>
</evidence>
<feature type="transmembrane region" description="Helical" evidence="1">
    <location>
        <begin position="67"/>
        <end position="85"/>
    </location>
</feature>
<comment type="caution">
    <text evidence="3">The sequence shown here is derived from an EMBL/GenBank/DDBJ whole genome shotgun (WGS) entry which is preliminary data.</text>
</comment>
<protein>
    <recommendedName>
        <fullName evidence="2">SPW repeat-containing integral membrane domain-containing protein</fullName>
    </recommendedName>
</protein>
<dbReference type="Proteomes" id="UP000239772">
    <property type="component" value="Unassembled WGS sequence"/>
</dbReference>
<evidence type="ECO:0000256" key="1">
    <source>
        <dbReference type="SAM" id="Phobius"/>
    </source>
</evidence>
<dbReference type="OrthoDB" id="166183at2"/>
<dbReference type="AlphaFoldDB" id="A0A2T1HUU9"/>
<feature type="transmembrane region" description="Helical" evidence="1">
    <location>
        <begin position="91"/>
        <end position="111"/>
    </location>
</feature>
<feature type="domain" description="SPW repeat-containing integral membrane" evidence="2">
    <location>
        <begin position="13"/>
        <end position="106"/>
    </location>
</feature>
<organism evidence="3 4">
    <name type="scientific">Alsobacter soli</name>
    <dbReference type="NCBI Taxonomy" id="2109933"/>
    <lineage>
        <taxon>Bacteria</taxon>
        <taxon>Pseudomonadati</taxon>
        <taxon>Pseudomonadota</taxon>
        <taxon>Alphaproteobacteria</taxon>
        <taxon>Hyphomicrobiales</taxon>
        <taxon>Alsobacteraceae</taxon>
        <taxon>Alsobacter</taxon>
    </lineage>
</organism>
<evidence type="ECO:0000313" key="3">
    <source>
        <dbReference type="EMBL" id="PSC05443.1"/>
    </source>
</evidence>
<keyword evidence="4" id="KW-1185">Reference proteome</keyword>
<name>A0A2T1HUU9_9HYPH</name>
<gene>
    <name evidence="3" type="ORF">SLNSH_09370</name>
</gene>
<dbReference type="InterPro" id="IPR005530">
    <property type="entry name" value="SPW"/>
</dbReference>
<keyword evidence="1" id="KW-0812">Transmembrane</keyword>
<proteinExistence type="predicted"/>
<reference evidence="4" key="1">
    <citation type="submission" date="2018-03" db="EMBL/GenBank/DDBJ databases">
        <authorList>
            <person name="Sun L."/>
            <person name="Liu H."/>
            <person name="Chen W."/>
            <person name="Huang K."/>
            <person name="Liu W."/>
            <person name="Gao X."/>
        </authorList>
    </citation>
    <scope>NUCLEOTIDE SEQUENCE [LARGE SCALE GENOMIC DNA]</scope>
    <source>
        <strain evidence="4">SH9</strain>
    </source>
</reference>
<keyword evidence="1" id="KW-0472">Membrane</keyword>
<dbReference type="Pfam" id="PF03779">
    <property type="entry name" value="SPW"/>
    <property type="match status" value="1"/>
</dbReference>
<sequence length="121" mass="12895">MSESMLRKTPVFDAINLIAAVALFVAPWVVSFGPESYANWNAWISAAVIALVALGAITAFSRWEEVVNLVAGLWLIAAPWALRFTGDRNAVVSHLVIGAIVAVCAAVRLWAATTSVEATAR</sequence>